<protein>
    <submittedName>
        <fullName evidence="2">3'-5' exonuclease</fullName>
    </submittedName>
</protein>
<accession>A0A1G6M4B2</accession>
<dbReference type="Proteomes" id="UP000199452">
    <property type="component" value="Unassembled WGS sequence"/>
</dbReference>
<reference evidence="2 3" key="1">
    <citation type="submission" date="2016-09" db="EMBL/GenBank/DDBJ databases">
        <authorList>
            <person name="Capua I."/>
            <person name="De Benedictis P."/>
            <person name="Joannis T."/>
            <person name="Lombin L.H."/>
            <person name="Cattoli G."/>
        </authorList>
    </citation>
    <scope>NUCLEOTIDE SEQUENCE [LARGE SCALE GENOMIC DNA]</scope>
    <source>
        <strain evidence="2 3">A7P-90m</strain>
    </source>
</reference>
<gene>
    <name evidence="2" type="ORF">SAMN05216323_103417</name>
</gene>
<proteinExistence type="predicted"/>
<dbReference type="InterPro" id="IPR002562">
    <property type="entry name" value="3'-5'_exonuclease_dom"/>
</dbReference>
<dbReference type="GO" id="GO:0006139">
    <property type="term" value="P:nucleobase-containing compound metabolic process"/>
    <property type="evidence" value="ECO:0007669"/>
    <property type="project" value="InterPro"/>
</dbReference>
<evidence type="ECO:0000259" key="1">
    <source>
        <dbReference type="SMART" id="SM00474"/>
    </source>
</evidence>
<dbReference type="EMBL" id="FMYP01000034">
    <property type="protein sequence ID" value="SDC50281.1"/>
    <property type="molecule type" value="Genomic_DNA"/>
</dbReference>
<dbReference type="SUPFAM" id="SSF53098">
    <property type="entry name" value="Ribonuclease H-like"/>
    <property type="match status" value="1"/>
</dbReference>
<keyword evidence="2" id="KW-0269">Exonuclease</keyword>
<sequence>MFKQSISKEDIERLPGFHFEGKIVTINTPEQAEQVAQFLLAQKVLGFDTETRPSFRKGSSNKVALLQISTANEAFLFRLGSTGLPISLKQVLSRAIPLKIGVGITDDIRYLRKLSEFNASGFVELQNFVVKYGIEDKSLKKLSAIVLGIKVSKSQQLSNWENPILTEAQQRYAATDAYVCLQIFNKLNHLKPIEKAQWDQE</sequence>
<feature type="domain" description="3'-5' exonuclease" evidence="1">
    <location>
        <begin position="23"/>
        <end position="192"/>
    </location>
</feature>
<organism evidence="2 3">
    <name type="scientific">Williamwhitmania taraxaci</name>
    <dbReference type="NCBI Taxonomy" id="1640674"/>
    <lineage>
        <taxon>Bacteria</taxon>
        <taxon>Pseudomonadati</taxon>
        <taxon>Bacteroidota</taxon>
        <taxon>Bacteroidia</taxon>
        <taxon>Bacteroidales</taxon>
        <taxon>Williamwhitmaniaceae</taxon>
        <taxon>Williamwhitmania</taxon>
    </lineage>
</organism>
<dbReference type="InterPro" id="IPR012337">
    <property type="entry name" value="RNaseH-like_sf"/>
</dbReference>
<keyword evidence="2" id="KW-0540">Nuclease</keyword>
<evidence type="ECO:0000313" key="2">
    <source>
        <dbReference type="EMBL" id="SDC50281.1"/>
    </source>
</evidence>
<dbReference type="InterPro" id="IPR036397">
    <property type="entry name" value="RNaseH_sf"/>
</dbReference>
<dbReference type="AlphaFoldDB" id="A0A1G6M4B2"/>
<dbReference type="Gene3D" id="3.30.420.10">
    <property type="entry name" value="Ribonuclease H-like superfamily/Ribonuclease H"/>
    <property type="match status" value="1"/>
</dbReference>
<dbReference type="STRING" id="1640674.SAMN05216323_103417"/>
<dbReference type="RefSeq" id="WP_092438525.1">
    <property type="nucleotide sequence ID" value="NZ_FMYP01000034.1"/>
</dbReference>
<dbReference type="InterPro" id="IPR052408">
    <property type="entry name" value="Exonuclease_MUT-7-like"/>
</dbReference>
<keyword evidence="2" id="KW-0378">Hydrolase</keyword>
<dbReference type="CDD" id="cd06141">
    <property type="entry name" value="WRN_exo"/>
    <property type="match status" value="1"/>
</dbReference>
<dbReference type="SMART" id="SM00474">
    <property type="entry name" value="35EXOc"/>
    <property type="match status" value="1"/>
</dbReference>
<dbReference type="PANTHER" id="PTHR47765">
    <property type="entry name" value="3'-5' EXONUCLEASE DOMAIN-CONTAINING PROTEIN"/>
    <property type="match status" value="1"/>
</dbReference>
<name>A0A1G6M4B2_9BACT</name>
<dbReference type="GO" id="GO:0008408">
    <property type="term" value="F:3'-5' exonuclease activity"/>
    <property type="evidence" value="ECO:0007669"/>
    <property type="project" value="InterPro"/>
</dbReference>
<dbReference type="PANTHER" id="PTHR47765:SF2">
    <property type="entry name" value="EXONUCLEASE MUT-7 HOMOLOG"/>
    <property type="match status" value="1"/>
</dbReference>
<dbReference type="OrthoDB" id="9793333at2"/>
<keyword evidence="3" id="KW-1185">Reference proteome</keyword>
<evidence type="ECO:0000313" key="3">
    <source>
        <dbReference type="Proteomes" id="UP000199452"/>
    </source>
</evidence>
<dbReference type="Pfam" id="PF01612">
    <property type="entry name" value="DNA_pol_A_exo1"/>
    <property type="match status" value="1"/>
</dbReference>
<dbReference type="GO" id="GO:0003676">
    <property type="term" value="F:nucleic acid binding"/>
    <property type="evidence" value="ECO:0007669"/>
    <property type="project" value="InterPro"/>
</dbReference>